<dbReference type="InterPro" id="IPR036366">
    <property type="entry name" value="PGBDSf"/>
</dbReference>
<dbReference type="Pfam" id="PF01471">
    <property type="entry name" value="PG_binding_1"/>
    <property type="match status" value="2"/>
</dbReference>
<keyword evidence="3" id="KW-0614">Plasmid</keyword>
<dbReference type="PANTHER" id="PTHR41533">
    <property type="entry name" value="L,D-TRANSPEPTIDASE HI_1667-RELATED"/>
    <property type="match status" value="1"/>
</dbReference>
<keyword evidence="1" id="KW-0732">Signal</keyword>
<gene>
    <name evidence="3" type="ORF">DAETH_42920</name>
</gene>
<feature type="chain" id="PRO_5046182621" description="Peptidoglycan binding-like domain-containing protein" evidence="1">
    <location>
        <begin position="27"/>
        <end position="334"/>
    </location>
</feature>
<dbReference type="PANTHER" id="PTHR41533:SF1">
    <property type="entry name" value="L,D-TRANSPEPTIDASE YCBB-RELATED"/>
    <property type="match status" value="1"/>
</dbReference>
<name>A0ABM8AKH0_9DEIO</name>
<organism evidence="3 4">
    <name type="scientific">Deinococcus aetherius</name>
    <dbReference type="NCBI Taxonomy" id="200252"/>
    <lineage>
        <taxon>Bacteria</taxon>
        <taxon>Thermotogati</taxon>
        <taxon>Deinococcota</taxon>
        <taxon>Deinococci</taxon>
        <taxon>Deinococcales</taxon>
        <taxon>Deinococcaceae</taxon>
        <taxon>Deinococcus</taxon>
    </lineage>
</organism>
<evidence type="ECO:0000313" key="4">
    <source>
        <dbReference type="Proteomes" id="UP001064971"/>
    </source>
</evidence>
<accession>A0ABM8AKH0</accession>
<dbReference type="EMBL" id="AP026562">
    <property type="protein sequence ID" value="BDP44323.1"/>
    <property type="molecule type" value="Genomic_DNA"/>
</dbReference>
<keyword evidence="4" id="KW-1185">Reference proteome</keyword>
<dbReference type="InterPro" id="IPR009045">
    <property type="entry name" value="Zn_M74/Hedgehog-like"/>
</dbReference>
<reference evidence="3" key="1">
    <citation type="submission" date="2022-07" db="EMBL/GenBank/DDBJ databases">
        <title>Complete Genome Sequence of the Radioresistant Bacterium Deinococcus aetherius ST0316, Isolated from the Air Dust collected in Lower Stratosphere above Japan.</title>
        <authorList>
            <person name="Satoh K."/>
            <person name="Hagiwara K."/>
            <person name="Katsumata K."/>
            <person name="Kubo A."/>
            <person name="Yokobori S."/>
            <person name="Yamagishi A."/>
            <person name="Oono Y."/>
            <person name="Narumi I."/>
        </authorList>
    </citation>
    <scope>NUCLEOTIDE SEQUENCE</scope>
    <source>
        <strain evidence="3">ST0316</strain>
        <plasmid evidence="3">pDAETH-2</plasmid>
    </source>
</reference>
<dbReference type="Proteomes" id="UP001064971">
    <property type="component" value="Plasmid pDAETH-2"/>
</dbReference>
<feature type="domain" description="Peptidoglycan binding-like" evidence="2">
    <location>
        <begin position="139"/>
        <end position="177"/>
    </location>
</feature>
<proteinExistence type="predicted"/>
<dbReference type="RefSeq" id="WP_264778173.1">
    <property type="nucleotide sequence ID" value="NZ_AP026562.1"/>
</dbReference>
<evidence type="ECO:0000256" key="1">
    <source>
        <dbReference type="SAM" id="SignalP"/>
    </source>
</evidence>
<dbReference type="InterPro" id="IPR036365">
    <property type="entry name" value="PGBD-like_sf"/>
</dbReference>
<sequence length="334" mass="34763">MRQQKWWLVGLSALMMVSCGSTQVSSGANTAQASTDAEVAAPQDGASLTAQAVSWPVLRVGSSGQSVTSLQHLLLAHGHSVGVDGQFGSQTEAAVRSFQQSRGLSADGIVGEQTWTALVITVREGSTGEAVKAVQKELGVTADGQFGPQTKSAVVSFQQSRGLTADGIVGPNTWRELVGSGTVTTSDRATLAQQILNNGRISLYTVQVSGVNDGADARSNIVDTAAGRPAKRSSYDNAPGGSVYLDTRMLRGMLSTAGVYSYRSTAIAGGSHSSNSRHYAGLAFDVDTINGVRVSSSNPYFRNFMQACRNAGADEVLGPGSAGHSTHVHCGWPR</sequence>
<feature type="domain" description="Peptidoglycan binding-like" evidence="2">
    <location>
        <begin position="63"/>
        <end position="118"/>
    </location>
</feature>
<geneLocation type="plasmid" evidence="3 4">
    <name>pDAETH-2</name>
</geneLocation>
<protein>
    <recommendedName>
        <fullName evidence="2">Peptidoglycan binding-like domain-containing protein</fullName>
    </recommendedName>
</protein>
<evidence type="ECO:0000313" key="3">
    <source>
        <dbReference type="EMBL" id="BDP44323.1"/>
    </source>
</evidence>
<dbReference type="PROSITE" id="PS51257">
    <property type="entry name" value="PROKAR_LIPOPROTEIN"/>
    <property type="match status" value="1"/>
</dbReference>
<dbReference type="SUPFAM" id="SSF47090">
    <property type="entry name" value="PGBD-like"/>
    <property type="match status" value="2"/>
</dbReference>
<dbReference type="InterPro" id="IPR052905">
    <property type="entry name" value="LD-transpeptidase_YkuD-like"/>
</dbReference>
<dbReference type="SUPFAM" id="SSF55166">
    <property type="entry name" value="Hedgehog/DD-peptidase"/>
    <property type="match status" value="1"/>
</dbReference>
<dbReference type="Gene3D" id="1.10.101.10">
    <property type="entry name" value="PGBD-like superfamily/PGBD"/>
    <property type="match status" value="2"/>
</dbReference>
<evidence type="ECO:0000259" key="2">
    <source>
        <dbReference type="Pfam" id="PF01471"/>
    </source>
</evidence>
<feature type="signal peptide" evidence="1">
    <location>
        <begin position="1"/>
        <end position="26"/>
    </location>
</feature>
<dbReference type="InterPro" id="IPR002477">
    <property type="entry name" value="Peptidoglycan-bd-like"/>
</dbReference>